<dbReference type="Pfam" id="PF13649">
    <property type="entry name" value="Methyltransf_25"/>
    <property type="match status" value="1"/>
</dbReference>
<protein>
    <recommendedName>
        <fullName evidence="1">Methyltransferase domain-containing protein</fullName>
    </recommendedName>
</protein>
<dbReference type="AlphaFoldDB" id="A0A1A0VDZ3"/>
<dbReference type="PANTHER" id="PTHR43591">
    <property type="entry name" value="METHYLTRANSFERASE"/>
    <property type="match status" value="1"/>
</dbReference>
<dbReference type="EMBL" id="LZSX01000077">
    <property type="protein sequence ID" value="OBB81485.1"/>
    <property type="molecule type" value="Genomic_DNA"/>
</dbReference>
<feature type="domain" description="Methyltransferase" evidence="1">
    <location>
        <begin position="78"/>
        <end position="168"/>
    </location>
</feature>
<dbReference type="SUPFAM" id="SSF53335">
    <property type="entry name" value="S-adenosyl-L-methionine-dependent methyltransferases"/>
    <property type="match status" value="1"/>
</dbReference>
<name>A0A1A0VDZ3_9MYCO</name>
<dbReference type="InterPro" id="IPR029063">
    <property type="entry name" value="SAM-dependent_MTases_sf"/>
</dbReference>
<reference evidence="2 3" key="1">
    <citation type="submission" date="2016-06" db="EMBL/GenBank/DDBJ databases">
        <authorList>
            <person name="Kjaerup R.B."/>
            <person name="Dalgaard T.S."/>
            <person name="Juul-Madsen H.R."/>
        </authorList>
    </citation>
    <scope>NUCLEOTIDE SEQUENCE [LARGE SCALE GENOMIC DNA]</scope>
    <source>
        <strain evidence="2 3">852002-51834_SCH5396731</strain>
    </source>
</reference>
<dbReference type="Proteomes" id="UP000091914">
    <property type="component" value="Unassembled WGS sequence"/>
</dbReference>
<evidence type="ECO:0000313" key="3">
    <source>
        <dbReference type="Proteomes" id="UP000091914"/>
    </source>
</evidence>
<sequence length="324" mass="35298">MVLTGPREFIEPTDHYPGVEEDAGVDQPDFLTSTRDSYDRTAFAYSERFHHHLDSKPVDLAVVNAFAGLILKGQDRRVIDIGCGTGATTALLNTSGVEVSGVDLSPNMVAQARRLNPGLEFDVGSMTNLDIPDCSVGGVCAWYSIIHIPDTHLTGVFAEFNRVLTPGGLVLLAFQIGDEPRILSHAFGHDVHLTRRFLDYALLFGDEHLGERPGRLERRPAQHFIADAEPGDALPDCLDDASKVVAHPPRELAAGHDFHVAVADLPVHRIGCRCPHTDQHLAGAEPRRLEVLKAHNLGPAVLVILDPLHRCHCWASEGRADVIG</sequence>
<dbReference type="Gene3D" id="3.40.50.150">
    <property type="entry name" value="Vaccinia Virus protein VP39"/>
    <property type="match status" value="1"/>
</dbReference>
<gene>
    <name evidence="2" type="ORF">A5760_16520</name>
</gene>
<evidence type="ECO:0000259" key="1">
    <source>
        <dbReference type="Pfam" id="PF13649"/>
    </source>
</evidence>
<accession>A0A1A0VDZ3</accession>
<dbReference type="CDD" id="cd02440">
    <property type="entry name" value="AdoMet_MTases"/>
    <property type="match status" value="1"/>
</dbReference>
<proteinExistence type="predicted"/>
<dbReference type="PANTHER" id="PTHR43591:SF110">
    <property type="entry name" value="RHODANESE DOMAIN-CONTAINING PROTEIN"/>
    <property type="match status" value="1"/>
</dbReference>
<evidence type="ECO:0000313" key="2">
    <source>
        <dbReference type="EMBL" id="OBB81485.1"/>
    </source>
</evidence>
<organism evidence="2 3">
    <name type="scientific">Mycobacterium colombiense</name>
    <dbReference type="NCBI Taxonomy" id="339268"/>
    <lineage>
        <taxon>Bacteria</taxon>
        <taxon>Bacillati</taxon>
        <taxon>Actinomycetota</taxon>
        <taxon>Actinomycetes</taxon>
        <taxon>Mycobacteriales</taxon>
        <taxon>Mycobacteriaceae</taxon>
        <taxon>Mycobacterium</taxon>
        <taxon>Mycobacterium avium complex (MAC)</taxon>
    </lineage>
</organism>
<dbReference type="InterPro" id="IPR041698">
    <property type="entry name" value="Methyltransf_25"/>
</dbReference>
<comment type="caution">
    <text evidence="2">The sequence shown here is derived from an EMBL/GenBank/DDBJ whole genome shotgun (WGS) entry which is preliminary data.</text>
</comment>